<comment type="caution">
    <text evidence="5">The sequence shown here is derived from an EMBL/GenBank/DDBJ whole genome shotgun (WGS) entry which is preliminary data.</text>
</comment>
<keyword evidence="1" id="KW-0949">S-adenosyl-L-methionine</keyword>
<evidence type="ECO:0000256" key="2">
    <source>
        <dbReference type="ARBA" id="ARBA00033753"/>
    </source>
</evidence>
<evidence type="ECO:0000256" key="3">
    <source>
        <dbReference type="SAM" id="MobiDB-lite"/>
    </source>
</evidence>
<dbReference type="GO" id="GO:0032259">
    <property type="term" value="P:methylation"/>
    <property type="evidence" value="ECO:0007669"/>
    <property type="project" value="UniProtKB-KW"/>
</dbReference>
<evidence type="ECO:0000313" key="6">
    <source>
        <dbReference type="Proteomes" id="UP000680815"/>
    </source>
</evidence>
<keyword evidence="5" id="KW-0808">Transferase</keyword>
<evidence type="ECO:0000256" key="1">
    <source>
        <dbReference type="ARBA" id="ARBA00022691"/>
    </source>
</evidence>
<comment type="similarity">
    <text evidence="2">Belongs to the tRNA methyltransferase O family.</text>
</comment>
<feature type="compositionally biased region" description="Basic and acidic residues" evidence="3">
    <location>
        <begin position="10"/>
        <end position="20"/>
    </location>
</feature>
<proteinExistence type="inferred from homology"/>
<evidence type="ECO:0000313" key="5">
    <source>
        <dbReference type="EMBL" id="MBP0462296.1"/>
    </source>
</evidence>
<dbReference type="Proteomes" id="UP000680815">
    <property type="component" value="Unassembled WGS sequence"/>
</dbReference>
<dbReference type="InterPro" id="IPR036414">
    <property type="entry name" value="YaeB_N_sf"/>
</dbReference>
<dbReference type="Gene3D" id="2.40.30.70">
    <property type="entry name" value="YaeB-like"/>
    <property type="match status" value="1"/>
</dbReference>
<dbReference type="PROSITE" id="PS51668">
    <property type="entry name" value="TSAA_2"/>
    <property type="match status" value="1"/>
</dbReference>
<dbReference type="SUPFAM" id="SSF118196">
    <property type="entry name" value="YaeB-like"/>
    <property type="match status" value="1"/>
</dbReference>
<organism evidence="5 6">
    <name type="scientific">Roseomonas nitratireducens</name>
    <dbReference type="NCBI Taxonomy" id="2820810"/>
    <lineage>
        <taxon>Bacteria</taxon>
        <taxon>Pseudomonadati</taxon>
        <taxon>Pseudomonadota</taxon>
        <taxon>Alphaproteobacteria</taxon>
        <taxon>Acetobacterales</taxon>
        <taxon>Roseomonadaceae</taxon>
        <taxon>Roseomonas</taxon>
    </lineage>
</organism>
<dbReference type="RefSeq" id="WP_209349683.1">
    <property type="nucleotide sequence ID" value="NZ_JAGIYZ010000001.1"/>
</dbReference>
<feature type="domain" description="TsaA-like" evidence="4">
    <location>
        <begin position="26"/>
        <end position="149"/>
    </location>
</feature>
<feature type="region of interest" description="Disordered" evidence="3">
    <location>
        <begin position="1"/>
        <end position="20"/>
    </location>
</feature>
<name>A0ABS4AN72_9PROT</name>
<keyword evidence="6" id="KW-1185">Reference proteome</keyword>
<dbReference type="InterPro" id="IPR036413">
    <property type="entry name" value="YaeB-like_sf"/>
</dbReference>
<dbReference type="Pfam" id="PF01980">
    <property type="entry name" value="TrmO_N"/>
    <property type="match status" value="1"/>
</dbReference>
<evidence type="ECO:0000259" key="4">
    <source>
        <dbReference type="PROSITE" id="PS51668"/>
    </source>
</evidence>
<keyword evidence="5" id="KW-0489">Methyltransferase</keyword>
<dbReference type="PANTHER" id="PTHR12818">
    <property type="entry name" value="TRNA (ADENINE(37)-N6)-METHYLTRANSFERASE"/>
    <property type="match status" value="1"/>
</dbReference>
<dbReference type="GO" id="GO:0008168">
    <property type="term" value="F:methyltransferase activity"/>
    <property type="evidence" value="ECO:0007669"/>
    <property type="project" value="UniProtKB-KW"/>
</dbReference>
<dbReference type="EMBL" id="JAGIYZ010000001">
    <property type="protein sequence ID" value="MBP0462296.1"/>
    <property type="molecule type" value="Genomic_DNA"/>
</dbReference>
<dbReference type="InterPro" id="IPR040372">
    <property type="entry name" value="YaeB-like"/>
</dbReference>
<accession>A0ABS4AN72</accession>
<dbReference type="InterPro" id="IPR023370">
    <property type="entry name" value="TrmO-like_N"/>
</dbReference>
<reference evidence="5 6" key="1">
    <citation type="submission" date="2021-03" db="EMBL/GenBank/DDBJ databases">
        <authorList>
            <person name="So Y."/>
        </authorList>
    </citation>
    <scope>NUCLEOTIDE SEQUENCE [LARGE SCALE GENOMIC DNA]</scope>
    <source>
        <strain evidence="5 6">PWR1</strain>
    </source>
</reference>
<sequence length="149" mass="15957">MSAAAWHATRPGEVEGGVPDRSDAGLAFIGRIRTPFATRAECPHRGQPDGPECRIEVEAPWRPALRGIAPGDRLEVLYWMHLARRDLLVQAPKGRAPAGTFALRSPNRPNPIATSVVEVVAVAEDAVTVRGLDCVDGTPLIDLKPARAA</sequence>
<dbReference type="PANTHER" id="PTHR12818:SF0">
    <property type="entry name" value="TRNA (ADENINE(37)-N6)-METHYLTRANSFERASE"/>
    <property type="match status" value="1"/>
</dbReference>
<protein>
    <submittedName>
        <fullName evidence="5">SAM-dependent methyltransferase</fullName>
    </submittedName>
</protein>
<gene>
    <name evidence="5" type="ORF">J5Y09_00095</name>
</gene>